<dbReference type="Proteomes" id="UP000187464">
    <property type="component" value="Chromosome I"/>
</dbReference>
<reference evidence="1 2" key="1">
    <citation type="submission" date="2016-08" db="EMBL/GenBank/DDBJ databases">
        <authorList>
            <person name="Seilhamer J.J."/>
        </authorList>
    </citation>
    <scope>NUCLEOTIDE SEQUENCE [LARGE SCALE GENOMIC DNA]</scope>
    <source>
        <strain evidence="1">M3/6</strain>
    </source>
</reference>
<protein>
    <submittedName>
        <fullName evidence="1">Uncharacterized protein</fullName>
    </submittedName>
</protein>
<dbReference type="AlphaFoldDB" id="A0A1R3SZA9"/>
<evidence type="ECO:0000313" key="2">
    <source>
        <dbReference type="Proteomes" id="UP000187464"/>
    </source>
</evidence>
<name>A0A1R3SZA9_9BACT</name>
<sequence>MLLNLLSQISWQFQLVGLYQERDIKLMTNYNG</sequence>
<keyword evidence="2" id="KW-1185">Reference proteome</keyword>
<proteinExistence type="predicted"/>
<gene>
    <name evidence="1" type="ORF">PSM36_2024</name>
</gene>
<organism evidence="1 2">
    <name type="scientific">Proteiniphilum saccharofermentans</name>
    <dbReference type="NCBI Taxonomy" id="1642647"/>
    <lineage>
        <taxon>Bacteria</taxon>
        <taxon>Pseudomonadati</taxon>
        <taxon>Bacteroidota</taxon>
        <taxon>Bacteroidia</taxon>
        <taxon>Bacteroidales</taxon>
        <taxon>Dysgonomonadaceae</taxon>
        <taxon>Proteiniphilum</taxon>
    </lineage>
</organism>
<evidence type="ECO:0000313" key="1">
    <source>
        <dbReference type="EMBL" id="SCD20831.1"/>
    </source>
</evidence>
<dbReference type="STRING" id="1642647.PSM36_2024"/>
<dbReference type="EMBL" id="LT605205">
    <property type="protein sequence ID" value="SCD20831.1"/>
    <property type="molecule type" value="Genomic_DNA"/>
</dbReference>
<dbReference type="KEGG" id="psac:PSM36_2024"/>
<accession>A0A1R3SZA9</accession>